<dbReference type="AlphaFoldDB" id="A0A8H4RKY8"/>
<feature type="domain" description="GED" evidence="3">
    <location>
        <begin position="478"/>
        <end position="542"/>
    </location>
</feature>
<dbReference type="GO" id="GO:0003924">
    <property type="term" value="F:GTPase activity"/>
    <property type="evidence" value="ECO:0007669"/>
    <property type="project" value="InterPro"/>
</dbReference>
<dbReference type="PRINTS" id="PR00195">
    <property type="entry name" value="DYNAMIN"/>
</dbReference>
<keyword evidence="2" id="KW-0342">GTP-binding</keyword>
<dbReference type="Pfam" id="PF01031">
    <property type="entry name" value="Dynamin_M"/>
    <property type="match status" value="1"/>
</dbReference>
<dbReference type="PROSITE" id="PS51388">
    <property type="entry name" value="GED"/>
    <property type="match status" value="1"/>
</dbReference>
<dbReference type="InterPro" id="IPR001401">
    <property type="entry name" value="Dynamin_GTPase"/>
</dbReference>
<protein>
    <recommendedName>
        <fullName evidence="3">GED domain-containing protein</fullName>
    </recommendedName>
</protein>
<dbReference type="PANTHER" id="PTHR11566">
    <property type="entry name" value="DYNAMIN"/>
    <property type="match status" value="1"/>
</dbReference>
<dbReference type="Gene3D" id="3.40.50.300">
    <property type="entry name" value="P-loop containing nucleotide triphosphate hydrolases"/>
    <property type="match status" value="1"/>
</dbReference>
<dbReference type="InterPro" id="IPR045063">
    <property type="entry name" value="Dynamin_N"/>
</dbReference>
<dbReference type="Proteomes" id="UP000566819">
    <property type="component" value="Unassembled WGS sequence"/>
</dbReference>
<dbReference type="SMART" id="SM00053">
    <property type="entry name" value="DYNc"/>
    <property type="match status" value="1"/>
</dbReference>
<dbReference type="GO" id="GO:0005525">
    <property type="term" value="F:GTP binding"/>
    <property type="evidence" value="ECO:0007669"/>
    <property type="project" value="InterPro"/>
</dbReference>
<dbReference type="SUPFAM" id="SSF52540">
    <property type="entry name" value="P-loop containing nucleoside triphosphate hydrolases"/>
    <property type="match status" value="1"/>
</dbReference>
<evidence type="ECO:0000313" key="4">
    <source>
        <dbReference type="EMBL" id="KAF4630112.1"/>
    </source>
</evidence>
<name>A0A8H4RKY8_9HELO</name>
<dbReference type="GO" id="GO:0016559">
    <property type="term" value="P:peroxisome fission"/>
    <property type="evidence" value="ECO:0007669"/>
    <property type="project" value="TreeGrafter"/>
</dbReference>
<dbReference type="Pfam" id="PF00350">
    <property type="entry name" value="Dynamin_N"/>
    <property type="match status" value="1"/>
</dbReference>
<evidence type="ECO:0000259" key="3">
    <source>
        <dbReference type="PROSITE" id="PS51388"/>
    </source>
</evidence>
<dbReference type="InterPro" id="IPR020850">
    <property type="entry name" value="GED_dom"/>
</dbReference>
<gene>
    <name evidence="4" type="ORF">G7Y89_g8030</name>
</gene>
<accession>A0A8H4RKY8</accession>
<evidence type="ECO:0000313" key="5">
    <source>
        <dbReference type="Proteomes" id="UP000566819"/>
    </source>
</evidence>
<dbReference type="InterPro" id="IPR027417">
    <property type="entry name" value="P-loop_NTPase"/>
</dbReference>
<dbReference type="GO" id="GO:0006897">
    <property type="term" value="P:endocytosis"/>
    <property type="evidence" value="ECO:0007669"/>
    <property type="project" value="TreeGrafter"/>
</dbReference>
<keyword evidence="1" id="KW-0547">Nucleotide-binding</keyword>
<comment type="caution">
    <text evidence="4">The sequence shown here is derived from an EMBL/GenBank/DDBJ whole genome shotgun (WGS) entry which is preliminary data.</text>
</comment>
<reference evidence="4 5" key="1">
    <citation type="submission" date="2020-03" db="EMBL/GenBank/DDBJ databases">
        <title>Draft Genome Sequence of Cudoniella acicularis.</title>
        <authorList>
            <person name="Buettner E."/>
            <person name="Kellner H."/>
        </authorList>
    </citation>
    <scope>NUCLEOTIDE SEQUENCE [LARGE SCALE GENOMIC DNA]</scope>
    <source>
        <strain evidence="4 5">DSM 108380</strain>
    </source>
</reference>
<dbReference type="InterPro" id="IPR000375">
    <property type="entry name" value="Dynamin_stalk"/>
</dbReference>
<organism evidence="4 5">
    <name type="scientific">Cudoniella acicularis</name>
    <dbReference type="NCBI Taxonomy" id="354080"/>
    <lineage>
        <taxon>Eukaryota</taxon>
        <taxon>Fungi</taxon>
        <taxon>Dikarya</taxon>
        <taxon>Ascomycota</taxon>
        <taxon>Pezizomycotina</taxon>
        <taxon>Leotiomycetes</taxon>
        <taxon>Helotiales</taxon>
        <taxon>Tricladiaceae</taxon>
        <taxon>Cudoniella</taxon>
    </lineage>
</organism>
<dbReference type="GO" id="GO:0005739">
    <property type="term" value="C:mitochondrion"/>
    <property type="evidence" value="ECO:0007669"/>
    <property type="project" value="TreeGrafter"/>
</dbReference>
<keyword evidence="5" id="KW-1185">Reference proteome</keyword>
<dbReference type="InterPro" id="IPR022812">
    <property type="entry name" value="Dynamin"/>
</dbReference>
<dbReference type="EMBL" id="JAAMPI010000588">
    <property type="protein sequence ID" value="KAF4630112.1"/>
    <property type="molecule type" value="Genomic_DNA"/>
</dbReference>
<sequence length="542" mass="61788">MSVSISIIPRPNTDETLKARLLQFQRRITEMENKDLTNIFEEICQFLSQDILKIEMSGPDNLSGTYASDIVLVENVVKLYMSNRRTIILAVIPYNVDLATQEILKLAEAADPGGIRTMGVLTKPDLVTERTTKDAIIDLVLGKRSNLRLGYYIVKNRSADDNISTVSDRLAAEKAFFMAPPWPSVADRCGITSLKARLRDLLMSVSKQEFPYVKSEIEQRLLQCRADLEIIGPSRADQGSQRLYLGKLTSRFQLVTQAALNVHYTGDQVFNTEPTLKLATKMIKLNEDDEGESSFRRSLDDLPFEVPLFYYPELNDIILTDDYQCPKPLKGPILTHIEEALESSRRPELGTFGGTILGTVFKEQSEKWEPLVLSHTSKAIALVHEYIFQLLTKLYLDKQIRDQLWNILLLDKLRNAYRRAMSYARFLLAIERGSRPTMLNHYFNANLQKKRSERMTRSLMAMAISFSGGGEERYVPVCEDILDTLMSYYKISRKRFVDVICQQVVSHFLLEGDENPLQILVPDLAIRLDLEQPELITGEDEG</sequence>
<proteinExistence type="predicted"/>
<dbReference type="GO" id="GO:0005874">
    <property type="term" value="C:microtubule"/>
    <property type="evidence" value="ECO:0007669"/>
    <property type="project" value="TreeGrafter"/>
</dbReference>
<dbReference type="GO" id="GO:0016020">
    <property type="term" value="C:membrane"/>
    <property type="evidence" value="ECO:0007669"/>
    <property type="project" value="TreeGrafter"/>
</dbReference>
<evidence type="ECO:0000256" key="2">
    <source>
        <dbReference type="ARBA" id="ARBA00023134"/>
    </source>
</evidence>
<dbReference type="PANTHER" id="PTHR11566:SF215">
    <property type="entry name" value="DYNAMIN GTPASE"/>
    <property type="match status" value="1"/>
</dbReference>
<dbReference type="OrthoDB" id="415706at2759"/>
<dbReference type="GO" id="GO:0048312">
    <property type="term" value="P:intracellular distribution of mitochondria"/>
    <property type="evidence" value="ECO:0007669"/>
    <property type="project" value="TreeGrafter"/>
</dbReference>
<evidence type="ECO:0000256" key="1">
    <source>
        <dbReference type="ARBA" id="ARBA00022741"/>
    </source>
</evidence>
<dbReference type="GO" id="GO:0008017">
    <property type="term" value="F:microtubule binding"/>
    <property type="evidence" value="ECO:0007669"/>
    <property type="project" value="TreeGrafter"/>
</dbReference>
<dbReference type="GO" id="GO:0000266">
    <property type="term" value="P:mitochondrial fission"/>
    <property type="evidence" value="ECO:0007669"/>
    <property type="project" value="TreeGrafter"/>
</dbReference>